<proteinExistence type="predicted"/>
<accession>A5AVE4</accession>
<sequence>AHRLQRKKDLQPSFSKALLFLSFQTIQKRHNGTASHTFFLFFPTQDPSHLNNTSL</sequence>
<organism evidence="1">
    <name type="scientific">Vitis vinifera</name>
    <name type="common">Grape</name>
    <dbReference type="NCBI Taxonomy" id="29760"/>
    <lineage>
        <taxon>Eukaryota</taxon>
        <taxon>Viridiplantae</taxon>
        <taxon>Streptophyta</taxon>
        <taxon>Embryophyta</taxon>
        <taxon>Tracheophyta</taxon>
        <taxon>Spermatophyta</taxon>
        <taxon>Magnoliopsida</taxon>
        <taxon>eudicotyledons</taxon>
        <taxon>Gunneridae</taxon>
        <taxon>Pentapetalae</taxon>
        <taxon>rosids</taxon>
        <taxon>Vitales</taxon>
        <taxon>Vitaceae</taxon>
        <taxon>Viteae</taxon>
        <taxon>Vitis</taxon>
    </lineage>
</organism>
<evidence type="ECO:0000313" key="1">
    <source>
        <dbReference type="EMBL" id="CAN59847.1"/>
    </source>
</evidence>
<feature type="non-terminal residue" evidence="1">
    <location>
        <position position="55"/>
    </location>
</feature>
<dbReference type="AlphaFoldDB" id="A5AVE4"/>
<gene>
    <name evidence="1" type="ORF">VITISV_026674</name>
</gene>
<name>A5AVE4_VITVI</name>
<dbReference type="EMBL" id="AM436994">
    <property type="protein sequence ID" value="CAN59847.1"/>
    <property type="molecule type" value="Genomic_DNA"/>
</dbReference>
<reference evidence="1" key="1">
    <citation type="journal article" date="2007" name="PLoS ONE">
        <title>The first genome sequence of an elite grapevine cultivar (Pinot noir Vitis vinifera L.): coping with a highly heterozygous genome.</title>
        <authorList>
            <person name="Velasco R."/>
            <person name="Zharkikh A."/>
            <person name="Troggio M."/>
            <person name="Cartwright D.A."/>
            <person name="Cestaro A."/>
            <person name="Pruss D."/>
            <person name="Pindo M."/>
            <person name="FitzGerald L.M."/>
            <person name="Vezzulli S."/>
            <person name="Reid J."/>
            <person name="Malacarne G."/>
            <person name="Iliev D."/>
            <person name="Coppola G."/>
            <person name="Wardell B."/>
            <person name="Micheletti D."/>
            <person name="Macalma T."/>
            <person name="Facci M."/>
            <person name="Mitchell J.T."/>
            <person name="Perazzolli M."/>
            <person name="Eldredge G."/>
            <person name="Gatto P."/>
            <person name="Oyzerski R."/>
            <person name="Moretto M."/>
            <person name="Gutin N."/>
            <person name="Stefanini M."/>
            <person name="Chen Y."/>
            <person name="Segala C."/>
            <person name="Davenport C."/>
            <person name="Dematte L."/>
            <person name="Mraz A."/>
            <person name="Battilana J."/>
            <person name="Stormo K."/>
            <person name="Costa F."/>
            <person name="Tao Q."/>
            <person name="Si-Ammour A."/>
            <person name="Harkins T."/>
            <person name="Lackey A."/>
            <person name="Perbost C."/>
            <person name="Taillon B."/>
            <person name="Stella A."/>
            <person name="Solovyev V."/>
            <person name="Fawcett J.A."/>
            <person name="Sterck L."/>
            <person name="Vandepoele K."/>
            <person name="Grando S.M."/>
            <person name="Toppo S."/>
            <person name="Moser C."/>
            <person name="Lanchbury J."/>
            <person name="Bogden R."/>
            <person name="Skolnick M."/>
            <person name="Sgaramella V."/>
            <person name="Bhatnagar S.K."/>
            <person name="Fontana P."/>
            <person name="Gutin A."/>
            <person name="Van de Peer Y."/>
            <person name="Salamini F."/>
            <person name="Viola R."/>
        </authorList>
    </citation>
    <scope>NUCLEOTIDE SEQUENCE</scope>
</reference>
<feature type="non-terminal residue" evidence="1">
    <location>
        <position position="1"/>
    </location>
</feature>
<protein>
    <submittedName>
        <fullName evidence="1">Uncharacterized protein</fullName>
    </submittedName>
</protein>